<dbReference type="Proteomes" id="UP000199766">
    <property type="component" value="Unassembled WGS sequence"/>
</dbReference>
<dbReference type="PROSITE" id="PS51318">
    <property type="entry name" value="TAT"/>
    <property type="match status" value="1"/>
</dbReference>
<dbReference type="InterPro" id="IPR013740">
    <property type="entry name" value="Redoxin"/>
</dbReference>
<dbReference type="PANTHER" id="PTHR42852:SF13">
    <property type="entry name" value="PROTEIN DIPZ"/>
    <property type="match status" value="1"/>
</dbReference>
<evidence type="ECO:0000256" key="3">
    <source>
        <dbReference type="ARBA" id="ARBA00023284"/>
    </source>
</evidence>
<dbReference type="PROSITE" id="PS00194">
    <property type="entry name" value="THIOREDOXIN_1"/>
    <property type="match status" value="1"/>
</dbReference>
<keyword evidence="7" id="KW-1185">Reference proteome</keyword>
<feature type="compositionally biased region" description="Pro residues" evidence="4">
    <location>
        <begin position="7"/>
        <end position="16"/>
    </location>
</feature>
<dbReference type="InterPro" id="IPR050553">
    <property type="entry name" value="Thioredoxin_ResA/DsbE_sf"/>
</dbReference>
<accession>A0A1H9LCT8</accession>
<gene>
    <name evidence="6" type="ORF">SAMN02982919_01727</name>
</gene>
<evidence type="ECO:0000313" key="6">
    <source>
        <dbReference type="EMBL" id="SER08965.1"/>
    </source>
</evidence>
<dbReference type="Gene3D" id="3.40.30.10">
    <property type="entry name" value="Glutaredoxin"/>
    <property type="match status" value="1"/>
</dbReference>
<evidence type="ECO:0000313" key="7">
    <source>
        <dbReference type="Proteomes" id="UP000199766"/>
    </source>
</evidence>
<sequence>MNTPTTPDAPTPSPSRPPRRLLLGSAVAATLAAGAGWDWWQSQRPAPVPGSPDGVPDFWEKTFVTPTADGTQLALRQFQHQPLLLNFWATWCPPCVAEMPLLNRFFQQQRAKGWQVLGIAIDKPAAVQQFLARQPVDFPVALASVEGQDLARALGNLGGGLPFSVLLAADGQVQQRKIGQVTAQLLQSWSALH</sequence>
<name>A0A1H9LCT8_9BURK</name>
<dbReference type="InterPro" id="IPR006311">
    <property type="entry name" value="TAT_signal"/>
</dbReference>
<keyword evidence="2" id="KW-0201">Cytochrome c-type biogenesis</keyword>
<evidence type="ECO:0000256" key="2">
    <source>
        <dbReference type="ARBA" id="ARBA00022748"/>
    </source>
</evidence>
<dbReference type="AlphaFoldDB" id="A0A1H9LCT8"/>
<dbReference type="OrthoDB" id="9811352at2"/>
<dbReference type="InterPro" id="IPR036249">
    <property type="entry name" value="Thioredoxin-like_sf"/>
</dbReference>
<comment type="subcellular location">
    <subcellularLocation>
        <location evidence="1">Cell envelope</location>
    </subcellularLocation>
</comment>
<dbReference type="Pfam" id="PF08534">
    <property type="entry name" value="Redoxin"/>
    <property type="match status" value="1"/>
</dbReference>
<dbReference type="GO" id="GO:0017004">
    <property type="term" value="P:cytochrome complex assembly"/>
    <property type="evidence" value="ECO:0007669"/>
    <property type="project" value="UniProtKB-KW"/>
</dbReference>
<dbReference type="PROSITE" id="PS51352">
    <property type="entry name" value="THIOREDOXIN_2"/>
    <property type="match status" value="1"/>
</dbReference>
<evidence type="ECO:0000259" key="5">
    <source>
        <dbReference type="PROSITE" id="PS51352"/>
    </source>
</evidence>
<protein>
    <submittedName>
        <fullName evidence="6">Redoxin</fullName>
    </submittedName>
</protein>
<dbReference type="EMBL" id="FOGD01000004">
    <property type="protein sequence ID" value="SER08965.1"/>
    <property type="molecule type" value="Genomic_DNA"/>
</dbReference>
<dbReference type="PANTHER" id="PTHR42852">
    <property type="entry name" value="THIOL:DISULFIDE INTERCHANGE PROTEIN DSBE"/>
    <property type="match status" value="1"/>
</dbReference>
<feature type="region of interest" description="Disordered" evidence="4">
    <location>
        <begin position="1"/>
        <end position="20"/>
    </location>
</feature>
<dbReference type="InterPro" id="IPR017937">
    <property type="entry name" value="Thioredoxin_CS"/>
</dbReference>
<feature type="domain" description="Thioredoxin" evidence="5">
    <location>
        <begin position="49"/>
        <end position="175"/>
    </location>
</feature>
<dbReference type="STRING" id="180197.SAMN02982919_01727"/>
<dbReference type="SUPFAM" id="SSF52833">
    <property type="entry name" value="Thioredoxin-like"/>
    <property type="match status" value="1"/>
</dbReference>
<organism evidence="6 7">
    <name type="scientific">Giesbergeria anulus</name>
    <dbReference type="NCBI Taxonomy" id="180197"/>
    <lineage>
        <taxon>Bacteria</taxon>
        <taxon>Pseudomonadati</taxon>
        <taxon>Pseudomonadota</taxon>
        <taxon>Betaproteobacteria</taxon>
        <taxon>Burkholderiales</taxon>
        <taxon>Comamonadaceae</taxon>
        <taxon>Giesbergeria</taxon>
    </lineage>
</organism>
<dbReference type="GO" id="GO:0030313">
    <property type="term" value="C:cell envelope"/>
    <property type="evidence" value="ECO:0007669"/>
    <property type="project" value="UniProtKB-SubCell"/>
</dbReference>
<reference evidence="6 7" key="1">
    <citation type="submission" date="2016-10" db="EMBL/GenBank/DDBJ databases">
        <authorList>
            <person name="de Groot N.N."/>
        </authorList>
    </citation>
    <scope>NUCLEOTIDE SEQUENCE [LARGE SCALE GENOMIC DNA]</scope>
    <source>
        <strain evidence="6 7">ATCC 35958</strain>
    </source>
</reference>
<evidence type="ECO:0000256" key="4">
    <source>
        <dbReference type="SAM" id="MobiDB-lite"/>
    </source>
</evidence>
<dbReference type="RefSeq" id="WP_091455949.1">
    <property type="nucleotide sequence ID" value="NZ_FOGD01000004.1"/>
</dbReference>
<dbReference type="InterPro" id="IPR013766">
    <property type="entry name" value="Thioredoxin_domain"/>
</dbReference>
<dbReference type="GO" id="GO:0015036">
    <property type="term" value="F:disulfide oxidoreductase activity"/>
    <property type="evidence" value="ECO:0007669"/>
    <property type="project" value="UniProtKB-ARBA"/>
</dbReference>
<proteinExistence type="predicted"/>
<evidence type="ECO:0000256" key="1">
    <source>
        <dbReference type="ARBA" id="ARBA00004196"/>
    </source>
</evidence>
<keyword evidence="3" id="KW-0676">Redox-active center</keyword>
<dbReference type="CDD" id="cd02966">
    <property type="entry name" value="TlpA_like_family"/>
    <property type="match status" value="1"/>
</dbReference>